<evidence type="ECO:0000313" key="1">
    <source>
        <dbReference type="EMBL" id="KAI3785427.1"/>
    </source>
</evidence>
<organism evidence="1 2">
    <name type="scientific">Smallanthus sonchifolius</name>
    <dbReference type="NCBI Taxonomy" id="185202"/>
    <lineage>
        <taxon>Eukaryota</taxon>
        <taxon>Viridiplantae</taxon>
        <taxon>Streptophyta</taxon>
        <taxon>Embryophyta</taxon>
        <taxon>Tracheophyta</taxon>
        <taxon>Spermatophyta</taxon>
        <taxon>Magnoliopsida</taxon>
        <taxon>eudicotyledons</taxon>
        <taxon>Gunneridae</taxon>
        <taxon>Pentapetalae</taxon>
        <taxon>asterids</taxon>
        <taxon>campanulids</taxon>
        <taxon>Asterales</taxon>
        <taxon>Asteraceae</taxon>
        <taxon>Asteroideae</taxon>
        <taxon>Heliantheae alliance</taxon>
        <taxon>Millerieae</taxon>
        <taxon>Smallanthus</taxon>
    </lineage>
</organism>
<gene>
    <name evidence="1" type="ORF">L1987_44545</name>
</gene>
<proteinExistence type="predicted"/>
<comment type="caution">
    <text evidence="1">The sequence shown here is derived from an EMBL/GenBank/DDBJ whole genome shotgun (WGS) entry which is preliminary data.</text>
</comment>
<protein>
    <submittedName>
        <fullName evidence="1">Uncharacterized protein</fullName>
    </submittedName>
</protein>
<accession>A0ACB9GRV9</accession>
<sequence length="648" mass="72276">MKFLEEDEDETMYLGDEFDAFIAALNREIEEENSSTSQPPTRTDDGVGTNHTTVSRHGLGSASQQPPNHTSRDMNHDPLEPNRPQDNQHNVHMSRAMHMQNTDKNPAQNTTQNLDNECQLQRMQRMSNQQDITTGQAANAMNQPAHLQVDFGLLLPDIQSQIDNDRAMQVQGLYNRLKTGNIQKSEFLQHMRALVGEHTIQMAGYRFQSSFSTYGNPGGNYHTGASPNMNLSSLSLQMRQGPIHPIRTHGGGPTYFTSSSPNSSHWQPSMHKDQCLMSSMAYGKQDHMDQMNEQQHKTLVSAPQRPSSFSPGQHEQMSGVLGSSKDITFEMLSSRPGFSTPMNKPKPKSIIAQLEYQNASAGNLSSGAGNNAKAIPKKPTVTQKKPFEAPPVSSLSKKQKVSGAFSDQSIWQLNDVTANSGVNLGEEEELLFSGFKKENRISETSRKVVQEEEERLFLQKIPLQKKVAEIMAKCGVNNKSNDVERCLSRCVEERMHGFITNLIRLSKQRVNIEKPRHRTVITSDVWQQIRSLNQKAREELEEKQADADKLQRADKVNNDEMRATAANVAARAALGGDDTLLKWKLMAAQSRQKREGGPDAASASQPSVDVGVGPKPCQLQIEIQLKIIQIQRGLMVLSLILVVQQRNH</sequence>
<reference evidence="2" key="1">
    <citation type="journal article" date="2022" name="Mol. Ecol. Resour.">
        <title>The genomes of chicory, endive, great burdock and yacon provide insights into Asteraceae palaeo-polyploidization history and plant inulin production.</title>
        <authorList>
            <person name="Fan W."/>
            <person name="Wang S."/>
            <person name="Wang H."/>
            <person name="Wang A."/>
            <person name="Jiang F."/>
            <person name="Liu H."/>
            <person name="Zhao H."/>
            <person name="Xu D."/>
            <person name="Zhang Y."/>
        </authorList>
    </citation>
    <scope>NUCLEOTIDE SEQUENCE [LARGE SCALE GENOMIC DNA]</scope>
    <source>
        <strain evidence="2">cv. Yunnan</strain>
    </source>
</reference>
<reference evidence="1 2" key="2">
    <citation type="journal article" date="2022" name="Mol. Ecol. Resour.">
        <title>The genomes of chicory, endive, great burdock and yacon provide insights into Asteraceae paleo-polyploidization history and plant inulin production.</title>
        <authorList>
            <person name="Fan W."/>
            <person name="Wang S."/>
            <person name="Wang H."/>
            <person name="Wang A."/>
            <person name="Jiang F."/>
            <person name="Liu H."/>
            <person name="Zhao H."/>
            <person name="Xu D."/>
            <person name="Zhang Y."/>
        </authorList>
    </citation>
    <scope>NUCLEOTIDE SEQUENCE [LARGE SCALE GENOMIC DNA]</scope>
    <source>
        <strain evidence="2">cv. Yunnan</strain>
        <tissue evidence="1">Leaves</tissue>
    </source>
</reference>
<evidence type="ECO:0000313" key="2">
    <source>
        <dbReference type="Proteomes" id="UP001056120"/>
    </source>
</evidence>
<dbReference type="Proteomes" id="UP001056120">
    <property type="component" value="Linkage Group LG14"/>
</dbReference>
<name>A0ACB9GRV9_9ASTR</name>
<keyword evidence="2" id="KW-1185">Reference proteome</keyword>
<dbReference type="EMBL" id="CM042031">
    <property type="protein sequence ID" value="KAI3785427.1"/>
    <property type="molecule type" value="Genomic_DNA"/>
</dbReference>